<dbReference type="Gene3D" id="2.170.130.10">
    <property type="entry name" value="TonB-dependent receptor, plug domain"/>
    <property type="match status" value="1"/>
</dbReference>
<dbReference type="InterPro" id="IPR039426">
    <property type="entry name" value="TonB-dep_rcpt-like"/>
</dbReference>
<keyword evidence="19" id="KW-1185">Reference proteome</keyword>
<dbReference type="Pfam" id="PF07715">
    <property type="entry name" value="Plug"/>
    <property type="match status" value="1"/>
</dbReference>
<keyword evidence="6 15" id="KW-0732">Signal</keyword>
<dbReference type="EMBL" id="FSRO01000001">
    <property type="protein sequence ID" value="SIO13773.1"/>
    <property type="molecule type" value="Genomic_DNA"/>
</dbReference>
<dbReference type="GO" id="GO:0009279">
    <property type="term" value="C:cell outer membrane"/>
    <property type="evidence" value="ECO:0007669"/>
    <property type="project" value="UniProtKB-SubCell"/>
</dbReference>
<dbReference type="GO" id="GO:0015288">
    <property type="term" value="F:porin activity"/>
    <property type="evidence" value="ECO:0007669"/>
    <property type="project" value="UniProtKB-KW"/>
</dbReference>
<evidence type="ECO:0000256" key="5">
    <source>
        <dbReference type="ARBA" id="ARBA00022692"/>
    </source>
</evidence>
<organism evidence="18 19">
    <name type="scientific">Nitrosomonas cryotolerans ATCC 49181</name>
    <dbReference type="NCBI Taxonomy" id="1131553"/>
    <lineage>
        <taxon>Bacteria</taxon>
        <taxon>Pseudomonadati</taxon>
        <taxon>Pseudomonadota</taxon>
        <taxon>Betaproteobacteria</taxon>
        <taxon>Nitrosomonadales</taxon>
        <taxon>Nitrosomonadaceae</taxon>
        <taxon>Nitrosomonas</taxon>
    </lineage>
</organism>
<dbReference type="InterPro" id="IPR000531">
    <property type="entry name" value="Beta-barrel_TonB"/>
</dbReference>
<dbReference type="GO" id="GO:0006811">
    <property type="term" value="P:monoatomic ion transport"/>
    <property type="evidence" value="ECO:0007669"/>
    <property type="project" value="UniProtKB-KW"/>
</dbReference>
<evidence type="ECO:0000256" key="8">
    <source>
        <dbReference type="ARBA" id="ARBA00023077"/>
    </source>
</evidence>
<dbReference type="Pfam" id="PF00593">
    <property type="entry name" value="TonB_dep_Rec_b-barrel"/>
    <property type="match status" value="1"/>
</dbReference>
<accession>A0A1N6H1V0</accession>
<evidence type="ECO:0000313" key="19">
    <source>
        <dbReference type="Proteomes" id="UP000185062"/>
    </source>
</evidence>
<evidence type="ECO:0000313" key="18">
    <source>
        <dbReference type="EMBL" id="SIO13773.1"/>
    </source>
</evidence>
<evidence type="ECO:0000256" key="9">
    <source>
        <dbReference type="ARBA" id="ARBA00023114"/>
    </source>
</evidence>
<evidence type="ECO:0000256" key="3">
    <source>
        <dbReference type="ARBA" id="ARBA00022448"/>
    </source>
</evidence>
<keyword evidence="12 13" id="KW-0998">Cell outer membrane</keyword>
<evidence type="ECO:0000259" key="17">
    <source>
        <dbReference type="Pfam" id="PF07715"/>
    </source>
</evidence>
<keyword evidence="8 14" id="KW-0798">TonB box</keyword>
<feature type="domain" description="TonB-dependent receptor plug" evidence="17">
    <location>
        <begin position="44"/>
        <end position="149"/>
    </location>
</feature>
<feature type="chain" id="PRO_5009936297" evidence="15">
    <location>
        <begin position="23"/>
        <end position="617"/>
    </location>
</feature>
<keyword evidence="7" id="KW-0406">Ion transport</keyword>
<comment type="subcellular location">
    <subcellularLocation>
        <location evidence="1 13">Cell outer membrane</location>
        <topology evidence="1 13">Multi-pass membrane protein</topology>
    </subcellularLocation>
</comment>
<protein>
    <submittedName>
        <fullName evidence="18">Vitamin B12 transporter</fullName>
    </submittedName>
</protein>
<keyword evidence="9" id="KW-0626">Porin</keyword>
<dbReference type="GO" id="GO:0046930">
    <property type="term" value="C:pore complex"/>
    <property type="evidence" value="ECO:0007669"/>
    <property type="project" value="UniProtKB-KW"/>
</dbReference>
<evidence type="ECO:0000256" key="14">
    <source>
        <dbReference type="RuleBase" id="RU003357"/>
    </source>
</evidence>
<dbReference type="PROSITE" id="PS52016">
    <property type="entry name" value="TONB_DEPENDENT_REC_3"/>
    <property type="match status" value="1"/>
</dbReference>
<dbReference type="PANTHER" id="PTHR30069">
    <property type="entry name" value="TONB-DEPENDENT OUTER MEMBRANE RECEPTOR"/>
    <property type="match status" value="1"/>
</dbReference>
<reference evidence="18 19" key="1">
    <citation type="submission" date="2016-12" db="EMBL/GenBank/DDBJ databases">
        <authorList>
            <person name="Song W.-J."/>
            <person name="Kurnit D.M."/>
        </authorList>
    </citation>
    <scope>NUCLEOTIDE SEQUENCE [LARGE SCALE GENOMIC DNA]</scope>
    <source>
        <strain evidence="18 19">ATCC 49181</strain>
    </source>
</reference>
<feature type="domain" description="TonB-dependent receptor-like beta-barrel" evidence="16">
    <location>
        <begin position="189"/>
        <end position="591"/>
    </location>
</feature>
<dbReference type="InterPro" id="IPR010101">
    <property type="entry name" value="B12_transptr_BtuB"/>
</dbReference>
<evidence type="ECO:0000259" key="16">
    <source>
        <dbReference type="Pfam" id="PF00593"/>
    </source>
</evidence>
<evidence type="ECO:0000256" key="2">
    <source>
        <dbReference type="ARBA" id="ARBA00009810"/>
    </source>
</evidence>
<dbReference type="Gene3D" id="2.40.170.20">
    <property type="entry name" value="TonB-dependent receptor, beta-barrel domain"/>
    <property type="match status" value="1"/>
</dbReference>
<dbReference type="SUPFAM" id="SSF56935">
    <property type="entry name" value="Porins"/>
    <property type="match status" value="1"/>
</dbReference>
<dbReference type="Proteomes" id="UP000185062">
    <property type="component" value="Unassembled WGS sequence"/>
</dbReference>
<dbReference type="eggNOG" id="COG4206">
    <property type="taxonomic scope" value="Bacteria"/>
</dbReference>
<dbReference type="GO" id="GO:0015420">
    <property type="term" value="F:ABC-type vitamin B12 transporter activity"/>
    <property type="evidence" value="ECO:0007669"/>
    <property type="project" value="InterPro"/>
</dbReference>
<dbReference type="NCBIfam" id="TIGR01779">
    <property type="entry name" value="TonB-B12"/>
    <property type="match status" value="1"/>
</dbReference>
<sequence length="617" mass="68158">MQKCCLPAIAMLWLSTATALFAENIDRQEKPITVTATRTTQTANEALAAMTVISRKDIERQQARSIQDLLRGVPGVNIINNGGMGKATSINMRGTESDHVLVLIDGIKVGSATSGTTSFQNIPIDQIERIEIVRGPRSSLYGSEAIGGVIQIFTRKGGRGLKPNLSFGGGSYQTFNGSVGLSGGNGPGWFNLNASGMTTRGFNSCTGKPSPGGAGCFTNEQSDRDGYRNIAGSLRAGYRFENGLDIETNFLHSDGKTEFDGTFVNNSEIIQQVLGGTARYSPIDIWRISLTAGRSREDSDNFFRDALENTFKSRFNTQRDTVSLLNDIVFTQTQLLTLGFDYQNDQINSTEDFAITSRNNFGVFAQHQASLAAHDLQLSLRHDDNEQFGSRVTGGAAWGYALNERLRLTASFGSAYKAPTFNELYFPNFGNARLQPEESRSYELGANGQTDWGNWSLHVYETHIDDLIAFDASTRAPANIDQARIRGLEGVLNTQIKGWHLNANLTLLNPENNASGANNGNTLPRRAQESIRFDAHRAIGKFTLGGMLLVEGERYDDLANTRKLESYVKLDLRVEYAFNQSWRIQGRLENLFDKHYETAAFFNQPGRNFFATLRYQP</sequence>
<evidence type="ECO:0000256" key="6">
    <source>
        <dbReference type="ARBA" id="ARBA00022729"/>
    </source>
</evidence>
<dbReference type="InterPro" id="IPR036942">
    <property type="entry name" value="Beta-barrel_TonB_sf"/>
</dbReference>
<evidence type="ECO:0000256" key="7">
    <source>
        <dbReference type="ARBA" id="ARBA00023065"/>
    </source>
</evidence>
<comment type="similarity">
    <text evidence="2 13 14">Belongs to the TonB-dependent receptor family.</text>
</comment>
<evidence type="ECO:0000256" key="15">
    <source>
        <dbReference type="SAM" id="SignalP"/>
    </source>
</evidence>
<dbReference type="CDD" id="cd01347">
    <property type="entry name" value="ligand_gated_channel"/>
    <property type="match status" value="1"/>
</dbReference>
<proteinExistence type="inferred from homology"/>
<dbReference type="STRING" id="44575.SAMN05216419_10559"/>
<dbReference type="InterPro" id="IPR037066">
    <property type="entry name" value="Plug_dom_sf"/>
</dbReference>
<evidence type="ECO:0000256" key="10">
    <source>
        <dbReference type="ARBA" id="ARBA00023136"/>
    </source>
</evidence>
<keyword evidence="11" id="KW-0675">Receptor</keyword>
<keyword evidence="4 13" id="KW-1134">Transmembrane beta strand</keyword>
<keyword evidence="5 13" id="KW-0812">Transmembrane</keyword>
<evidence type="ECO:0000256" key="12">
    <source>
        <dbReference type="ARBA" id="ARBA00023237"/>
    </source>
</evidence>
<keyword evidence="10 13" id="KW-0472">Membrane</keyword>
<evidence type="ECO:0000256" key="1">
    <source>
        <dbReference type="ARBA" id="ARBA00004571"/>
    </source>
</evidence>
<gene>
    <name evidence="18" type="ORF">SAMN02743940_0977</name>
</gene>
<dbReference type="RefSeq" id="WP_028462565.1">
    <property type="nucleotide sequence ID" value="NZ_FSRO01000001.1"/>
</dbReference>
<dbReference type="AlphaFoldDB" id="A0A1N6H1V0"/>
<keyword evidence="3 13" id="KW-0813">Transport</keyword>
<evidence type="ECO:0000256" key="4">
    <source>
        <dbReference type="ARBA" id="ARBA00022452"/>
    </source>
</evidence>
<evidence type="ECO:0000256" key="13">
    <source>
        <dbReference type="PROSITE-ProRule" id="PRU01360"/>
    </source>
</evidence>
<evidence type="ECO:0000256" key="11">
    <source>
        <dbReference type="ARBA" id="ARBA00023170"/>
    </source>
</evidence>
<dbReference type="InterPro" id="IPR012910">
    <property type="entry name" value="Plug_dom"/>
</dbReference>
<feature type="signal peptide" evidence="15">
    <location>
        <begin position="1"/>
        <end position="22"/>
    </location>
</feature>
<name>A0A1N6H1V0_9PROT</name>
<dbReference type="PANTHER" id="PTHR30069:SF53">
    <property type="entry name" value="COLICIN I RECEPTOR-RELATED"/>
    <property type="match status" value="1"/>
</dbReference>